<accession>A0AAV6IQQ7</accession>
<feature type="compositionally biased region" description="Basic and acidic residues" evidence="1">
    <location>
        <begin position="138"/>
        <end position="148"/>
    </location>
</feature>
<keyword evidence="2" id="KW-0472">Membrane</keyword>
<reference evidence="3" key="1">
    <citation type="submission" date="2020-08" db="EMBL/GenBank/DDBJ databases">
        <title>Plant Genome Project.</title>
        <authorList>
            <person name="Zhang R.-G."/>
        </authorList>
    </citation>
    <scope>NUCLEOTIDE SEQUENCE</scope>
    <source>
        <strain evidence="3">WSP0</strain>
        <tissue evidence="3">Leaf</tissue>
    </source>
</reference>
<evidence type="ECO:0000256" key="2">
    <source>
        <dbReference type="SAM" id="Phobius"/>
    </source>
</evidence>
<feature type="compositionally biased region" description="Acidic residues" evidence="1">
    <location>
        <begin position="103"/>
        <end position="114"/>
    </location>
</feature>
<dbReference type="Proteomes" id="UP000823749">
    <property type="component" value="Chromosome 9"/>
</dbReference>
<gene>
    <name evidence="3" type="ORF">RHGRI_025878</name>
</gene>
<feature type="region of interest" description="Disordered" evidence="1">
    <location>
        <begin position="322"/>
        <end position="344"/>
    </location>
</feature>
<proteinExistence type="predicted"/>
<sequence>MAIMKKIVSDTALNLSFVHLEAPENKMGYGHFLGLVFSMMGGGSVFPTLFFKDFCIPGGGRGCFLLRSLKISEADQAEGVVADCGSNEVIRSSKDFSSSGSEADGEDDDMEDSDKDANKDADWAEGDKKANSSPIIQSEKEKTNKECVKNDVEGSATINESIKVIDQEHASNKATVDKQSMADTTINVVKEGKHQSLEPKSANSTSPNGADDGFNEVNSNSTHGLDSLVLDSQSPSKGESQEFGVPKNRDQSAGVQEVEKAELVGHQQVLGRNNVNINSPIVIDSNCSFRPSQLKSINLLVELNPSIIRKTTRSQQYEECMSKEDSVHGSSGDDMTDQDQNREGEVDTFEDTIAAGEILGIDFEESDFFMASTWPCPSLKMLSAAD</sequence>
<feature type="transmembrane region" description="Helical" evidence="2">
    <location>
        <begin position="29"/>
        <end position="51"/>
    </location>
</feature>
<keyword evidence="2" id="KW-0812">Transmembrane</keyword>
<dbReference type="EMBL" id="JACTNZ010000009">
    <property type="protein sequence ID" value="KAG5531066.1"/>
    <property type="molecule type" value="Genomic_DNA"/>
</dbReference>
<keyword evidence="2" id="KW-1133">Transmembrane helix</keyword>
<comment type="caution">
    <text evidence="3">The sequence shown here is derived from an EMBL/GenBank/DDBJ whole genome shotgun (WGS) entry which is preliminary data.</text>
</comment>
<feature type="region of interest" description="Disordered" evidence="1">
    <location>
        <begin position="191"/>
        <end position="257"/>
    </location>
</feature>
<feature type="compositionally biased region" description="Basic and acidic residues" evidence="1">
    <location>
        <begin position="115"/>
        <end position="130"/>
    </location>
</feature>
<protein>
    <submittedName>
        <fullName evidence="3">Uncharacterized protein</fullName>
    </submittedName>
</protein>
<evidence type="ECO:0000313" key="4">
    <source>
        <dbReference type="Proteomes" id="UP000823749"/>
    </source>
</evidence>
<keyword evidence="4" id="KW-1185">Reference proteome</keyword>
<name>A0AAV6IQQ7_9ERIC</name>
<feature type="region of interest" description="Disordered" evidence="1">
    <location>
        <begin position="93"/>
        <end position="148"/>
    </location>
</feature>
<organism evidence="3 4">
    <name type="scientific">Rhododendron griersonianum</name>
    <dbReference type="NCBI Taxonomy" id="479676"/>
    <lineage>
        <taxon>Eukaryota</taxon>
        <taxon>Viridiplantae</taxon>
        <taxon>Streptophyta</taxon>
        <taxon>Embryophyta</taxon>
        <taxon>Tracheophyta</taxon>
        <taxon>Spermatophyta</taxon>
        <taxon>Magnoliopsida</taxon>
        <taxon>eudicotyledons</taxon>
        <taxon>Gunneridae</taxon>
        <taxon>Pentapetalae</taxon>
        <taxon>asterids</taxon>
        <taxon>Ericales</taxon>
        <taxon>Ericaceae</taxon>
        <taxon>Ericoideae</taxon>
        <taxon>Rhodoreae</taxon>
        <taxon>Rhododendron</taxon>
    </lineage>
</organism>
<evidence type="ECO:0000256" key="1">
    <source>
        <dbReference type="SAM" id="MobiDB-lite"/>
    </source>
</evidence>
<evidence type="ECO:0000313" key="3">
    <source>
        <dbReference type="EMBL" id="KAG5531066.1"/>
    </source>
</evidence>
<dbReference type="AlphaFoldDB" id="A0AAV6IQQ7"/>
<feature type="compositionally biased region" description="Polar residues" evidence="1">
    <location>
        <begin position="216"/>
        <end position="238"/>
    </location>
</feature>